<dbReference type="Proteomes" id="UP000295192">
    <property type="component" value="Unassembled WGS sequence"/>
</dbReference>
<evidence type="ECO:0000313" key="22">
    <source>
        <dbReference type="EMBL" id="TDG40727.1"/>
    </source>
</evidence>
<reference evidence="22 23" key="1">
    <citation type="journal article" date="2019" name="J. Hered.">
        <title>An Improved Genome Assembly for Drosophila navojoa, the Basal Species in the mojavensis Cluster.</title>
        <authorList>
            <person name="Vanderlinde T."/>
            <person name="Dupim E.G."/>
            <person name="Nazario-Yepiz N.O."/>
            <person name="Carvalho A.B."/>
        </authorList>
    </citation>
    <scope>NUCLEOTIDE SEQUENCE [LARGE SCALE GENOMIC DNA]</scope>
    <source>
        <strain evidence="22">Navoj_Jal97</strain>
        <tissue evidence="22">Whole organism</tissue>
    </source>
</reference>
<feature type="repeat" description="Solcar" evidence="20">
    <location>
        <begin position="17"/>
        <end position="107"/>
    </location>
</feature>
<keyword evidence="8" id="KW-0496">Mitochondrion</keyword>
<dbReference type="Pfam" id="PF00153">
    <property type="entry name" value="Mito_carr"/>
    <property type="match status" value="3"/>
</dbReference>
<evidence type="ECO:0000256" key="3">
    <source>
        <dbReference type="ARBA" id="ARBA00022448"/>
    </source>
</evidence>
<comment type="caution">
    <text evidence="22">The sequence shown here is derived from an EMBL/GenBank/DDBJ whole genome shotgun (WGS) entry which is preliminary data.</text>
</comment>
<keyword evidence="3 21" id="KW-0813">Transport</keyword>
<dbReference type="InterPro" id="IPR051752">
    <property type="entry name" value="Mito_2-oxodicarb_carrier"/>
</dbReference>
<evidence type="ECO:0000256" key="15">
    <source>
        <dbReference type="ARBA" id="ARBA00048003"/>
    </source>
</evidence>
<dbReference type="PANTHER" id="PTHR46356">
    <property type="entry name" value="MITOCHONDRIAL 2-OXODICARBOXYLATE CARRIER"/>
    <property type="match status" value="1"/>
</dbReference>
<accession>A0A484AVP6</accession>
<evidence type="ECO:0000313" key="23">
    <source>
        <dbReference type="Proteomes" id="UP000295192"/>
    </source>
</evidence>
<keyword evidence="4 20" id="KW-0812">Transmembrane</keyword>
<evidence type="ECO:0000256" key="6">
    <source>
        <dbReference type="ARBA" id="ARBA00022792"/>
    </source>
</evidence>
<comment type="function">
    <text evidence="13">Transports dicarboxylates across the inner membranes of mitochondria by a counter-exchange mechanism. Can transport 2-oxoadipate (2-oxohexanedioate), 2-oxoglutarate, adipate (hexanedioate), glutarate, and to a lesser extent, pimelate (heptanedioate), 2-oxopimelate (2-oxoheptanedioate), 2-aminoadipate (2-aminohexanedioate), oxaloacetate, and citrate. Plays a central role in catabolism of lysine, hydroxylysine, and tryptophan, by transporting common metabolite intermediates (such as 2-oxoadipate) into the mitochondria, where it is converted into acetyl-CoA and can enter the citric acid (TCA) cycle.</text>
</comment>
<feature type="repeat" description="Solcar" evidence="20">
    <location>
        <begin position="115"/>
        <end position="200"/>
    </location>
</feature>
<dbReference type="Gene3D" id="1.50.40.10">
    <property type="entry name" value="Mitochondrial carrier domain"/>
    <property type="match status" value="1"/>
</dbReference>
<proteinExistence type="inferred from homology"/>
<keyword evidence="6" id="KW-0999">Mitochondrion inner membrane</keyword>
<dbReference type="PROSITE" id="PS50920">
    <property type="entry name" value="SOLCAR"/>
    <property type="match status" value="3"/>
</dbReference>
<evidence type="ECO:0000256" key="5">
    <source>
        <dbReference type="ARBA" id="ARBA00022737"/>
    </source>
</evidence>
<evidence type="ECO:0000256" key="14">
    <source>
        <dbReference type="ARBA" id="ARBA00047537"/>
    </source>
</evidence>
<evidence type="ECO:0000256" key="8">
    <source>
        <dbReference type="ARBA" id="ARBA00023128"/>
    </source>
</evidence>
<evidence type="ECO:0000256" key="1">
    <source>
        <dbReference type="ARBA" id="ARBA00004448"/>
    </source>
</evidence>
<gene>
    <name evidence="22" type="ORF">AWZ03_012850</name>
</gene>
<keyword evidence="9 20" id="KW-0472">Membrane</keyword>
<keyword evidence="7" id="KW-1133">Transmembrane helix</keyword>
<comment type="catalytic activity">
    <reaction evidence="15">
        <text>citrate(in) + 2-oxoglutarate(out) = citrate(out) + 2-oxoglutarate(in)</text>
        <dbReference type="Rhea" id="RHEA:71763"/>
        <dbReference type="ChEBI" id="CHEBI:16810"/>
        <dbReference type="ChEBI" id="CHEBI:16947"/>
    </reaction>
</comment>
<dbReference type="GO" id="GO:0005743">
    <property type="term" value="C:mitochondrial inner membrane"/>
    <property type="evidence" value="ECO:0007669"/>
    <property type="project" value="UniProtKB-SubCell"/>
</dbReference>
<comment type="similarity">
    <text evidence="2 21">Belongs to the mitochondrial carrier (TC 2.A.29) family.</text>
</comment>
<evidence type="ECO:0000256" key="12">
    <source>
        <dbReference type="ARBA" id="ARBA00041874"/>
    </source>
</evidence>
<comment type="catalytic activity">
    <reaction evidence="16">
        <text>L-2-aminoadipate(in) + 2-oxoglutarate(out) = L-2-aminoadipate(out) + 2-oxoglutarate(in)</text>
        <dbReference type="Rhea" id="RHEA:71747"/>
        <dbReference type="ChEBI" id="CHEBI:16810"/>
        <dbReference type="ChEBI" id="CHEBI:58672"/>
    </reaction>
</comment>
<comment type="catalytic activity">
    <reaction evidence="10">
        <text>2-oxoadipate(in) + 2-oxoglutarate(out) = 2-oxoadipate(out) + 2-oxoglutarate(in)</text>
        <dbReference type="Rhea" id="RHEA:71739"/>
        <dbReference type="ChEBI" id="CHEBI:16810"/>
        <dbReference type="ChEBI" id="CHEBI:57499"/>
    </reaction>
</comment>
<comment type="catalytic activity">
    <reaction evidence="18">
        <text>glutarate(in) + 2-oxoglutarate(out) = glutarate(out) + 2-oxoglutarate(in)</text>
        <dbReference type="Rhea" id="RHEA:71751"/>
        <dbReference type="ChEBI" id="CHEBI:16810"/>
        <dbReference type="ChEBI" id="CHEBI:30921"/>
    </reaction>
</comment>
<evidence type="ECO:0000256" key="21">
    <source>
        <dbReference type="RuleBase" id="RU000488"/>
    </source>
</evidence>
<keyword evidence="23" id="KW-1185">Reference proteome</keyword>
<evidence type="ECO:0000256" key="11">
    <source>
        <dbReference type="ARBA" id="ARBA00039747"/>
    </source>
</evidence>
<comment type="subcellular location">
    <subcellularLocation>
        <location evidence="1">Mitochondrion inner membrane</location>
        <topology evidence="1">Multi-pass membrane protein</topology>
    </subcellularLocation>
</comment>
<dbReference type="InterPro" id="IPR018108">
    <property type="entry name" value="MCP_transmembrane"/>
</dbReference>
<dbReference type="PROSITE" id="PS51257">
    <property type="entry name" value="PROKAR_LIPOPROTEIN"/>
    <property type="match status" value="1"/>
</dbReference>
<name>A0A484AVP6_DRONA</name>
<comment type="catalytic activity">
    <reaction evidence="14">
        <text>heptanedioate(in) + 2-oxoglutarate(out) = heptanedioate(out) + 2-oxoglutarate(in)</text>
        <dbReference type="Rhea" id="RHEA:71759"/>
        <dbReference type="ChEBI" id="CHEBI:16810"/>
        <dbReference type="ChEBI" id="CHEBI:36165"/>
    </reaction>
</comment>
<protein>
    <recommendedName>
        <fullName evidence="11">Mitochondrial 2-oxodicarboxylate carrier</fullName>
    </recommendedName>
    <alternativeName>
        <fullName evidence="12">Solute carrier family 25 member 21</fullName>
    </alternativeName>
</protein>
<evidence type="ECO:0000256" key="10">
    <source>
        <dbReference type="ARBA" id="ARBA00036018"/>
    </source>
</evidence>
<evidence type="ECO:0000256" key="13">
    <source>
        <dbReference type="ARBA" id="ARBA00046087"/>
    </source>
</evidence>
<evidence type="ECO:0000256" key="16">
    <source>
        <dbReference type="ARBA" id="ARBA00048303"/>
    </source>
</evidence>
<evidence type="ECO:0000256" key="18">
    <source>
        <dbReference type="ARBA" id="ARBA00048920"/>
    </source>
</evidence>
<feature type="repeat" description="Solcar" evidence="20">
    <location>
        <begin position="209"/>
        <end position="298"/>
    </location>
</feature>
<organism evidence="22 23">
    <name type="scientific">Drosophila navojoa</name>
    <name type="common">Fruit fly</name>
    <dbReference type="NCBI Taxonomy" id="7232"/>
    <lineage>
        <taxon>Eukaryota</taxon>
        <taxon>Metazoa</taxon>
        <taxon>Ecdysozoa</taxon>
        <taxon>Arthropoda</taxon>
        <taxon>Hexapoda</taxon>
        <taxon>Insecta</taxon>
        <taxon>Pterygota</taxon>
        <taxon>Neoptera</taxon>
        <taxon>Endopterygota</taxon>
        <taxon>Diptera</taxon>
        <taxon>Brachycera</taxon>
        <taxon>Muscomorpha</taxon>
        <taxon>Ephydroidea</taxon>
        <taxon>Drosophilidae</taxon>
        <taxon>Drosophila</taxon>
    </lineage>
</organism>
<comment type="catalytic activity">
    <reaction evidence="17">
        <text>2-oxoheptanedioate(in) + 2-oxoglutarate(out) = 2-oxoheptanedioate(out) + 2-oxoglutarate(in)</text>
        <dbReference type="Rhea" id="RHEA:71755"/>
        <dbReference type="ChEBI" id="CHEBI:16810"/>
        <dbReference type="ChEBI" id="CHEBI:72701"/>
    </reaction>
</comment>
<evidence type="ECO:0000256" key="2">
    <source>
        <dbReference type="ARBA" id="ARBA00006375"/>
    </source>
</evidence>
<evidence type="ECO:0000256" key="20">
    <source>
        <dbReference type="PROSITE-ProRule" id="PRU00282"/>
    </source>
</evidence>
<evidence type="ECO:0000256" key="7">
    <source>
        <dbReference type="ARBA" id="ARBA00022989"/>
    </source>
</evidence>
<evidence type="ECO:0000256" key="9">
    <source>
        <dbReference type="ARBA" id="ARBA00023136"/>
    </source>
</evidence>
<dbReference type="OMA" id="RDATPTC"/>
<evidence type="ECO:0000256" key="19">
    <source>
        <dbReference type="ARBA" id="ARBA00048998"/>
    </source>
</evidence>
<dbReference type="InterPro" id="IPR023395">
    <property type="entry name" value="MCP_dom_sf"/>
</dbReference>
<sequence>MTELKEKYGRDPNYKPQNPIFQLIAGGCSSIVDVLLMQPLDVITTRLQLQNDTITGPDHYAGMSDAFRKIYRKEGLTAFWRGLVPVLVIDTPKRSIKFLVFDQSKPLFMFGAPWPSPPTYAFAGGLGGIVEALIQNPFEIIKITQQASREKLPSIQVAQKIIQNQGYGRHGLYRGMPTMVARNFVFNVIYFGSYWSVRDATPTCQRPLTEFLRNFSIACAASLVSCVASLPLDIVKTRIQGPQPVPGKVKYSGTLSTVLQICREEGWKALYKGLLPVTIRMVPGGAILLIGYEYIIKFLVSKYNK</sequence>
<evidence type="ECO:0000256" key="17">
    <source>
        <dbReference type="ARBA" id="ARBA00048581"/>
    </source>
</evidence>
<dbReference type="AlphaFoldDB" id="A0A484AVP6"/>
<evidence type="ECO:0000256" key="4">
    <source>
        <dbReference type="ARBA" id="ARBA00022692"/>
    </source>
</evidence>
<dbReference type="EMBL" id="LSRL02000497">
    <property type="protein sequence ID" value="TDG40727.1"/>
    <property type="molecule type" value="Genomic_DNA"/>
</dbReference>
<dbReference type="SUPFAM" id="SSF103506">
    <property type="entry name" value="Mitochondrial carrier"/>
    <property type="match status" value="1"/>
</dbReference>
<keyword evidence="5" id="KW-0677">Repeat</keyword>
<dbReference type="OrthoDB" id="1924968at2759"/>
<comment type="catalytic activity">
    <reaction evidence="19">
        <text>hexanedioate(in) + 2-oxoglutarate(out) = hexanedioate(out) + 2-oxoglutarate(in)</text>
        <dbReference type="Rhea" id="RHEA:71743"/>
        <dbReference type="ChEBI" id="CHEBI:16810"/>
        <dbReference type="ChEBI" id="CHEBI:17128"/>
    </reaction>
</comment>
<dbReference type="PANTHER" id="PTHR46356:SF1">
    <property type="entry name" value="MITOCHONDRIAL 2-OXODICARBOXYLATE CARRIER"/>
    <property type="match status" value="1"/>
</dbReference>